<accession>X1EK80</accession>
<evidence type="ECO:0000256" key="2">
    <source>
        <dbReference type="ARBA" id="ARBA00023204"/>
    </source>
</evidence>
<comment type="caution">
    <text evidence="4">The sequence shown here is derived from an EMBL/GenBank/DDBJ whole genome shotgun (WGS) entry which is preliminary data.</text>
</comment>
<dbReference type="AlphaFoldDB" id="X1EK80"/>
<proteinExistence type="predicted"/>
<protein>
    <recommendedName>
        <fullName evidence="3">DisA/LigA helix-hairpin-helix motif domain-containing protein</fullName>
    </recommendedName>
</protein>
<dbReference type="GO" id="GO:0006281">
    <property type="term" value="P:DNA repair"/>
    <property type="evidence" value="ECO:0007669"/>
    <property type="project" value="UniProtKB-KW"/>
</dbReference>
<name>X1EK80_9ZZZZ</name>
<evidence type="ECO:0000313" key="4">
    <source>
        <dbReference type="EMBL" id="GAH09048.1"/>
    </source>
</evidence>
<keyword evidence="2" id="KW-0234">DNA repair</keyword>
<dbReference type="Pfam" id="PF12826">
    <property type="entry name" value="HHH_2"/>
    <property type="match status" value="1"/>
</dbReference>
<feature type="non-terminal residue" evidence="4">
    <location>
        <position position="51"/>
    </location>
</feature>
<evidence type="ECO:0000259" key="3">
    <source>
        <dbReference type="Pfam" id="PF12826"/>
    </source>
</evidence>
<dbReference type="SUPFAM" id="SSF47781">
    <property type="entry name" value="RuvA domain 2-like"/>
    <property type="match status" value="1"/>
</dbReference>
<sequence>MGEKSAQNLLSQIEKSKSQPLNRLIFALGIRYVGAGGARILADNFFSLEAL</sequence>
<dbReference type="InterPro" id="IPR010994">
    <property type="entry name" value="RuvA_2-like"/>
</dbReference>
<evidence type="ECO:0000256" key="1">
    <source>
        <dbReference type="ARBA" id="ARBA00022763"/>
    </source>
</evidence>
<organism evidence="4">
    <name type="scientific">marine sediment metagenome</name>
    <dbReference type="NCBI Taxonomy" id="412755"/>
    <lineage>
        <taxon>unclassified sequences</taxon>
        <taxon>metagenomes</taxon>
        <taxon>ecological metagenomes</taxon>
    </lineage>
</organism>
<gene>
    <name evidence="4" type="ORF">S01H4_53883</name>
</gene>
<dbReference type="InterPro" id="IPR041663">
    <property type="entry name" value="DisA/LigA_HHH"/>
</dbReference>
<keyword evidence="1" id="KW-0227">DNA damage</keyword>
<dbReference type="Gene3D" id="1.10.150.20">
    <property type="entry name" value="5' to 3' exonuclease, C-terminal subdomain"/>
    <property type="match status" value="1"/>
</dbReference>
<dbReference type="EMBL" id="BART01030949">
    <property type="protein sequence ID" value="GAH09048.1"/>
    <property type="molecule type" value="Genomic_DNA"/>
</dbReference>
<feature type="domain" description="DisA/LigA helix-hairpin-helix motif" evidence="3">
    <location>
        <begin position="23"/>
        <end position="51"/>
    </location>
</feature>
<reference evidence="4" key="1">
    <citation type="journal article" date="2014" name="Front. Microbiol.">
        <title>High frequency of phylogenetically diverse reductive dehalogenase-homologous genes in deep subseafloor sedimentary metagenomes.</title>
        <authorList>
            <person name="Kawai M."/>
            <person name="Futagami T."/>
            <person name="Toyoda A."/>
            <person name="Takaki Y."/>
            <person name="Nishi S."/>
            <person name="Hori S."/>
            <person name="Arai W."/>
            <person name="Tsubouchi T."/>
            <person name="Morono Y."/>
            <person name="Uchiyama I."/>
            <person name="Ito T."/>
            <person name="Fujiyama A."/>
            <person name="Inagaki F."/>
            <person name="Takami H."/>
        </authorList>
    </citation>
    <scope>NUCLEOTIDE SEQUENCE</scope>
    <source>
        <strain evidence="4">Expedition CK06-06</strain>
    </source>
</reference>